<dbReference type="EMBL" id="UYSL01021014">
    <property type="protein sequence ID" value="VDL76942.1"/>
    <property type="molecule type" value="Genomic_DNA"/>
</dbReference>
<accession>A0A0N4YAE2</accession>
<proteinExistence type="predicted"/>
<reference evidence="3" key="1">
    <citation type="submission" date="2017-02" db="UniProtKB">
        <authorList>
            <consortium name="WormBaseParasite"/>
        </authorList>
    </citation>
    <scope>IDENTIFICATION</scope>
</reference>
<evidence type="ECO:0000313" key="1">
    <source>
        <dbReference type="EMBL" id="VDL76942.1"/>
    </source>
</evidence>
<reference evidence="1 2" key="2">
    <citation type="submission" date="2018-11" db="EMBL/GenBank/DDBJ databases">
        <authorList>
            <consortium name="Pathogen Informatics"/>
        </authorList>
    </citation>
    <scope>NUCLEOTIDE SEQUENCE [LARGE SCALE GENOMIC DNA]</scope>
</reference>
<dbReference type="Proteomes" id="UP000271162">
    <property type="component" value="Unassembled WGS sequence"/>
</dbReference>
<evidence type="ECO:0000313" key="3">
    <source>
        <dbReference type="WBParaSite" id="NBR_0001335201-mRNA-1"/>
    </source>
</evidence>
<gene>
    <name evidence="1" type="ORF">NBR_LOCUS13353</name>
</gene>
<keyword evidence="2" id="KW-1185">Reference proteome</keyword>
<dbReference type="WBParaSite" id="NBR_0001335201-mRNA-1">
    <property type="protein sequence ID" value="NBR_0001335201-mRNA-1"/>
    <property type="gene ID" value="NBR_0001335201"/>
</dbReference>
<evidence type="ECO:0000313" key="2">
    <source>
        <dbReference type="Proteomes" id="UP000271162"/>
    </source>
</evidence>
<sequence>MTTTTTTTTTAITPQNRRIFTANTGTLIANDIKPTKRAKRSLEPIIVTVVSDELYDPAKNEQNFKTAESLVC</sequence>
<organism evidence="3">
    <name type="scientific">Nippostrongylus brasiliensis</name>
    <name type="common">Rat hookworm</name>
    <dbReference type="NCBI Taxonomy" id="27835"/>
    <lineage>
        <taxon>Eukaryota</taxon>
        <taxon>Metazoa</taxon>
        <taxon>Ecdysozoa</taxon>
        <taxon>Nematoda</taxon>
        <taxon>Chromadorea</taxon>
        <taxon>Rhabditida</taxon>
        <taxon>Rhabditina</taxon>
        <taxon>Rhabditomorpha</taxon>
        <taxon>Strongyloidea</taxon>
        <taxon>Heligmosomidae</taxon>
        <taxon>Nippostrongylus</taxon>
    </lineage>
</organism>
<dbReference type="AlphaFoldDB" id="A0A0N4YAE2"/>
<name>A0A0N4YAE2_NIPBR</name>
<protein>
    <submittedName>
        <fullName evidence="1 3">Uncharacterized protein</fullName>
    </submittedName>
</protein>